<reference evidence="2 3" key="1">
    <citation type="submission" date="2018-02" db="EMBL/GenBank/DDBJ databases">
        <title>Genomic Encyclopedia of Archaeal and Bacterial Type Strains, Phase II (KMG-II): from individual species to whole genera.</title>
        <authorList>
            <person name="Goeker M."/>
        </authorList>
    </citation>
    <scope>NUCLEOTIDE SEQUENCE [LARGE SCALE GENOMIC DNA]</scope>
    <source>
        <strain evidence="2 3">DSM 18921</strain>
    </source>
</reference>
<gene>
    <name evidence="2" type="ORF">LX70_00051</name>
</gene>
<feature type="transmembrane region" description="Helical" evidence="1">
    <location>
        <begin position="49"/>
        <end position="70"/>
    </location>
</feature>
<keyword evidence="1" id="KW-0812">Transmembrane</keyword>
<keyword evidence="1" id="KW-1133">Transmembrane helix</keyword>
<dbReference type="OrthoDB" id="9942450at2"/>
<sequence length="111" mass="12431">MGLGQTILPSLVILAAFGCVPPLLSLLVCRSRYRYARAKGRPVGWALGAMWFSAAAFILNLVLLSVSAILLSSDPGWTRLQAAMLLLGWVCFWLWVLLILTRRAKRRRVQY</sequence>
<accession>A0A2S8SBR9</accession>
<dbReference type="Proteomes" id="UP000238338">
    <property type="component" value="Unassembled WGS sequence"/>
</dbReference>
<keyword evidence="1" id="KW-0472">Membrane</keyword>
<organism evidence="2 3">
    <name type="scientific">Albidovulum denitrificans</name>
    <dbReference type="NCBI Taxonomy" id="404881"/>
    <lineage>
        <taxon>Bacteria</taxon>
        <taxon>Pseudomonadati</taxon>
        <taxon>Pseudomonadota</taxon>
        <taxon>Alphaproteobacteria</taxon>
        <taxon>Rhodobacterales</taxon>
        <taxon>Paracoccaceae</taxon>
        <taxon>Albidovulum</taxon>
    </lineage>
</organism>
<comment type="caution">
    <text evidence="2">The sequence shown here is derived from an EMBL/GenBank/DDBJ whole genome shotgun (WGS) entry which is preliminary data.</text>
</comment>
<protein>
    <submittedName>
        <fullName evidence="2">Uncharacterized protein</fullName>
    </submittedName>
</protein>
<feature type="transmembrane region" description="Helical" evidence="1">
    <location>
        <begin position="6"/>
        <end position="28"/>
    </location>
</feature>
<evidence type="ECO:0000313" key="3">
    <source>
        <dbReference type="Proteomes" id="UP000238338"/>
    </source>
</evidence>
<proteinExistence type="predicted"/>
<dbReference type="AlphaFoldDB" id="A0A2S8SBR9"/>
<evidence type="ECO:0000313" key="2">
    <source>
        <dbReference type="EMBL" id="PQV58244.1"/>
    </source>
</evidence>
<evidence type="ECO:0000256" key="1">
    <source>
        <dbReference type="SAM" id="Phobius"/>
    </source>
</evidence>
<feature type="transmembrane region" description="Helical" evidence="1">
    <location>
        <begin position="82"/>
        <end position="101"/>
    </location>
</feature>
<dbReference type="RefSeq" id="WP_105512547.1">
    <property type="nucleotide sequence ID" value="NZ_PVEP01000001.1"/>
</dbReference>
<dbReference type="EMBL" id="PVEP01000001">
    <property type="protein sequence ID" value="PQV58244.1"/>
    <property type="molecule type" value="Genomic_DNA"/>
</dbReference>
<keyword evidence="3" id="KW-1185">Reference proteome</keyword>
<name>A0A2S8SBR9_9RHOB</name>